<gene>
    <name evidence="1" type="ORF">AAFF_G00430360</name>
</gene>
<dbReference type="AlphaFoldDB" id="A0AAD7S8X4"/>
<evidence type="ECO:0000313" key="1">
    <source>
        <dbReference type="EMBL" id="KAJ8398192.1"/>
    </source>
</evidence>
<keyword evidence="2" id="KW-1185">Reference proteome</keyword>
<sequence>MPPCNLEIAADAGTVGYSGCASTPSDAVARPWALAPRADLTAASTTSCVPIVELKGETQKQAHLSGCYS</sequence>
<protein>
    <submittedName>
        <fullName evidence="1">Uncharacterized protein</fullName>
    </submittedName>
</protein>
<dbReference type="Proteomes" id="UP001221898">
    <property type="component" value="Unassembled WGS sequence"/>
</dbReference>
<proteinExistence type="predicted"/>
<comment type="caution">
    <text evidence="1">The sequence shown here is derived from an EMBL/GenBank/DDBJ whole genome shotgun (WGS) entry which is preliminary data.</text>
</comment>
<evidence type="ECO:0000313" key="2">
    <source>
        <dbReference type="Proteomes" id="UP001221898"/>
    </source>
</evidence>
<organism evidence="1 2">
    <name type="scientific">Aldrovandia affinis</name>
    <dbReference type="NCBI Taxonomy" id="143900"/>
    <lineage>
        <taxon>Eukaryota</taxon>
        <taxon>Metazoa</taxon>
        <taxon>Chordata</taxon>
        <taxon>Craniata</taxon>
        <taxon>Vertebrata</taxon>
        <taxon>Euteleostomi</taxon>
        <taxon>Actinopterygii</taxon>
        <taxon>Neopterygii</taxon>
        <taxon>Teleostei</taxon>
        <taxon>Notacanthiformes</taxon>
        <taxon>Halosauridae</taxon>
        <taxon>Aldrovandia</taxon>
    </lineage>
</organism>
<reference evidence="1" key="1">
    <citation type="journal article" date="2023" name="Science">
        <title>Genome structures resolve the early diversification of teleost fishes.</title>
        <authorList>
            <person name="Parey E."/>
            <person name="Louis A."/>
            <person name="Montfort J."/>
            <person name="Bouchez O."/>
            <person name="Roques C."/>
            <person name="Iampietro C."/>
            <person name="Lluch J."/>
            <person name="Castinel A."/>
            <person name="Donnadieu C."/>
            <person name="Desvignes T."/>
            <person name="Floi Bucao C."/>
            <person name="Jouanno E."/>
            <person name="Wen M."/>
            <person name="Mejri S."/>
            <person name="Dirks R."/>
            <person name="Jansen H."/>
            <person name="Henkel C."/>
            <person name="Chen W.J."/>
            <person name="Zahm M."/>
            <person name="Cabau C."/>
            <person name="Klopp C."/>
            <person name="Thompson A.W."/>
            <person name="Robinson-Rechavi M."/>
            <person name="Braasch I."/>
            <person name="Lecointre G."/>
            <person name="Bobe J."/>
            <person name="Postlethwait J.H."/>
            <person name="Berthelot C."/>
            <person name="Roest Crollius H."/>
            <person name="Guiguen Y."/>
        </authorList>
    </citation>
    <scope>NUCLEOTIDE SEQUENCE</scope>
    <source>
        <strain evidence="1">NC1722</strain>
    </source>
</reference>
<dbReference type="EMBL" id="JAINUG010000092">
    <property type="protein sequence ID" value="KAJ8398192.1"/>
    <property type="molecule type" value="Genomic_DNA"/>
</dbReference>
<accession>A0AAD7S8X4</accession>
<name>A0AAD7S8X4_9TELE</name>